<keyword evidence="1" id="KW-1133">Transmembrane helix</keyword>
<organism evidence="2 3">
    <name type="scientific">Polaribacter marinus</name>
    <dbReference type="NCBI Taxonomy" id="2916838"/>
    <lineage>
        <taxon>Bacteria</taxon>
        <taxon>Pseudomonadati</taxon>
        <taxon>Bacteroidota</taxon>
        <taxon>Flavobacteriia</taxon>
        <taxon>Flavobacteriales</taxon>
        <taxon>Flavobacteriaceae</taxon>
    </lineage>
</organism>
<evidence type="ECO:0000256" key="1">
    <source>
        <dbReference type="SAM" id="Phobius"/>
    </source>
</evidence>
<gene>
    <name evidence="2" type="ORF">MC378_13820</name>
</gene>
<reference evidence="2" key="1">
    <citation type="submission" date="2022-02" db="EMBL/GenBank/DDBJ databases">
        <title>Polaribacter sp. MSW13, isolated from seawater.</title>
        <authorList>
            <person name="Kristyanto S."/>
            <person name="Jung J."/>
            <person name="Jeon C.O."/>
        </authorList>
    </citation>
    <scope>NUCLEOTIDE SEQUENCE</scope>
    <source>
        <strain evidence="2">MSW13</strain>
    </source>
</reference>
<dbReference type="RefSeq" id="WP_242179361.1">
    <property type="nucleotide sequence ID" value="NZ_JAKQYM010000012.1"/>
</dbReference>
<name>A0A9X1VVA4_9FLAO</name>
<dbReference type="EMBL" id="JAKQYM010000012">
    <property type="protein sequence ID" value="MCI2230251.1"/>
    <property type="molecule type" value="Genomic_DNA"/>
</dbReference>
<keyword evidence="1" id="KW-0812">Transmembrane</keyword>
<feature type="transmembrane region" description="Helical" evidence="1">
    <location>
        <begin position="32"/>
        <end position="53"/>
    </location>
</feature>
<dbReference type="Proteomes" id="UP001139369">
    <property type="component" value="Unassembled WGS sequence"/>
</dbReference>
<protein>
    <submittedName>
        <fullName evidence="2">Uncharacterized protein</fullName>
    </submittedName>
</protein>
<evidence type="ECO:0000313" key="3">
    <source>
        <dbReference type="Proteomes" id="UP001139369"/>
    </source>
</evidence>
<evidence type="ECO:0000313" key="2">
    <source>
        <dbReference type="EMBL" id="MCI2230251.1"/>
    </source>
</evidence>
<accession>A0A9X1VVA4</accession>
<proteinExistence type="predicted"/>
<keyword evidence="1" id="KW-0472">Membrane</keyword>
<sequence length="62" mass="7177">MKRKNLKKMIFISLILMSFVQIIKHYRSIPDFIYGGLIGITIGIIFTSLYKLIKLKNSTLNS</sequence>
<dbReference type="AlphaFoldDB" id="A0A9X1VVA4"/>
<keyword evidence="3" id="KW-1185">Reference proteome</keyword>
<feature type="transmembrane region" description="Helical" evidence="1">
    <location>
        <begin position="9"/>
        <end position="26"/>
    </location>
</feature>
<comment type="caution">
    <text evidence="2">The sequence shown here is derived from an EMBL/GenBank/DDBJ whole genome shotgun (WGS) entry which is preliminary data.</text>
</comment>